<evidence type="ECO:0000313" key="1">
    <source>
        <dbReference type="EMBL" id="AWL04933.1"/>
    </source>
</evidence>
<reference evidence="1 2" key="1">
    <citation type="submission" date="2018-05" db="EMBL/GenBank/DDBJ databases">
        <title>Complete genome sequence of Massilia oculi sp. nov. CCUG 43427T (=DSM 26321T), the type strain of M. oculi, and comparison with genome sequences of other Massilia strains.</title>
        <authorList>
            <person name="Zhu B."/>
        </authorList>
    </citation>
    <scope>NUCLEOTIDE SEQUENCE [LARGE SCALE GENOMIC DNA]</scope>
    <source>
        <strain evidence="1 2">CCUG 43427</strain>
    </source>
</reference>
<dbReference type="AlphaFoldDB" id="A0A2S2DHR4"/>
<dbReference type="EMBL" id="CP029343">
    <property type="protein sequence ID" value="AWL04933.1"/>
    <property type="molecule type" value="Genomic_DNA"/>
</dbReference>
<sequence>MSDLTLMNVARACACYRQPAPLAERCRYQEVGNDVTPKWTICKLSEFKHLVSWLDHAWSRLGL</sequence>
<dbReference type="KEGG" id="mtim:DIR46_11190"/>
<organism evidence="1 2">
    <name type="scientific">Massilia oculi</name>
    <dbReference type="NCBI Taxonomy" id="945844"/>
    <lineage>
        <taxon>Bacteria</taxon>
        <taxon>Pseudomonadati</taxon>
        <taxon>Pseudomonadota</taxon>
        <taxon>Betaproteobacteria</taxon>
        <taxon>Burkholderiales</taxon>
        <taxon>Oxalobacteraceae</taxon>
        <taxon>Telluria group</taxon>
        <taxon>Massilia</taxon>
    </lineage>
</organism>
<dbReference type="Proteomes" id="UP000245820">
    <property type="component" value="Chromosome"/>
</dbReference>
<protein>
    <submittedName>
        <fullName evidence="1">Uncharacterized protein</fullName>
    </submittedName>
</protein>
<proteinExistence type="predicted"/>
<name>A0A2S2DHR4_9BURK</name>
<accession>A0A2S2DHR4</accession>
<gene>
    <name evidence="1" type="ORF">DIR46_11190</name>
</gene>
<keyword evidence="2" id="KW-1185">Reference proteome</keyword>
<dbReference type="RefSeq" id="WP_109345301.1">
    <property type="nucleotide sequence ID" value="NZ_CP029343.1"/>
</dbReference>
<evidence type="ECO:0000313" key="2">
    <source>
        <dbReference type="Proteomes" id="UP000245820"/>
    </source>
</evidence>